<dbReference type="RefSeq" id="WP_180141829.1">
    <property type="nucleotide sequence ID" value="NZ_CAADHO010000005.1"/>
</dbReference>
<dbReference type="InterPro" id="IPR036366">
    <property type="entry name" value="PGBDSf"/>
</dbReference>
<dbReference type="AlphaFoldDB" id="A0A4U8YU16"/>
<dbReference type="InterPro" id="IPR023346">
    <property type="entry name" value="Lysozyme-like_dom_sf"/>
</dbReference>
<keyword evidence="5" id="KW-1185">Reference proteome</keyword>
<dbReference type="GO" id="GO:0031640">
    <property type="term" value="P:killing of cells of another organism"/>
    <property type="evidence" value="ECO:0007669"/>
    <property type="project" value="UniProtKB-KW"/>
</dbReference>
<keyword evidence="1" id="KW-0929">Antimicrobial</keyword>
<organism evidence="4 5">
    <name type="scientific">Desulfoluna butyratoxydans</name>
    <dbReference type="NCBI Taxonomy" id="231438"/>
    <lineage>
        <taxon>Bacteria</taxon>
        <taxon>Pseudomonadati</taxon>
        <taxon>Thermodesulfobacteriota</taxon>
        <taxon>Desulfobacteria</taxon>
        <taxon>Desulfobacterales</taxon>
        <taxon>Desulfolunaceae</taxon>
        <taxon>Desulfoluna</taxon>
    </lineage>
</organism>
<dbReference type="InterPro" id="IPR036365">
    <property type="entry name" value="PGBD-like_sf"/>
</dbReference>
<protein>
    <submittedName>
        <fullName evidence="4">Bacterial toxin homologue of phage lysozyme c-terminal</fullName>
    </submittedName>
</protein>
<dbReference type="GO" id="GO:0042742">
    <property type="term" value="P:defense response to bacterium"/>
    <property type="evidence" value="ECO:0007669"/>
    <property type="project" value="UniProtKB-KW"/>
</dbReference>
<evidence type="ECO:0000313" key="4">
    <source>
        <dbReference type="EMBL" id="VFQ45372.1"/>
    </source>
</evidence>
<dbReference type="Pfam" id="PF01471">
    <property type="entry name" value="PG_binding_1"/>
    <property type="match status" value="1"/>
</dbReference>
<accession>A0A4U8YU16</accession>
<name>A0A4U8YU16_9BACT</name>
<evidence type="ECO:0000256" key="1">
    <source>
        <dbReference type="ARBA" id="ARBA00022529"/>
    </source>
</evidence>
<keyword evidence="2" id="KW-0081">Bacteriolytic enzyme</keyword>
<dbReference type="InterPro" id="IPR002477">
    <property type="entry name" value="Peptidoglycan-bd-like"/>
</dbReference>
<dbReference type="Gene3D" id="1.10.530.40">
    <property type="match status" value="1"/>
</dbReference>
<evidence type="ECO:0000256" key="2">
    <source>
        <dbReference type="ARBA" id="ARBA00022638"/>
    </source>
</evidence>
<dbReference type="EMBL" id="CAADHO010000005">
    <property type="protein sequence ID" value="VFQ45372.1"/>
    <property type="molecule type" value="Genomic_DNA"/>
</dbReference>
<feature type="domain" description="Peptidoglycan binding-like" evidence="3">
    <location>
        <begin position="19"/>
        <end position="72"/>
    </location>
</feature>
<dbReference type="Proteomes" id="UP000507962">
    <property type="component" value="Unassembled WGS sequence"/>
</dbReference>
<evidence type="ECO:0000313" key="5">
    <source>
        <dbReference type="Proteomes" id="UP000507962"/>
    </source>
</evidence>
<sequence length="266" mass="29156">MKILKQGDGFARQSPELRPDVKVLQQALVKAGYPVTADGLFGRGTEDALKRFQADRGLPVTGVTDAATWKALGEDGGVLRGFRGDAAWVHAREGYAGKAYWPGGESGVTLDPGIDLGYAELALVEKLYGKLFSREQLNAVKAVAGIKGEAAKKALAADPVLQGIRVSREQSDVIFPYAADPYWKKIAGRFETLADKDTFPPVQTVMLSLAYNRGPYNKGLEVLRQPIREKNWAKVADVVGAMQQDHPLEGIRKRRRMEAELIRSHL</sequence>
<dbReference type="SUPFAM" id="SSF47090">
    <property type="entry name" value="PGBD-like"/>
    <property type="match status" value="1"/>
</dbReference>
<dbReference type="Gene3D" id="1.10.101.10">
    <property type="entry name" value="PGBD-like superfamily/PGBD"/>
    <property type="match status" value="1"/>
</dbReference>
<dbReference type="InterPro" id="IPR023347">
    <property type="entry name" value="Lysozyme_dom_sf"/>
</dbReference>
<evidence type="ECO:0000259" key="3">
    <source>
        <dbReference type="Pfam" id="PF01471"/>
    </source>
</evidence>
<proteinExistence type="predicted"/>
<dbReference type="SUPFAM" id="SSF53955">
    <property type="entry name" value="Lysozyme-like"/>
    <property type="match status" value="1"/>
</dbReference>
<reference evidence="4 5" key="1">
    <citation type="submission" date="2019-03" db="EMBL/GenBank/DDBJ databases">
        <authorList>
            <person name="Nijsse B."/>
        </authorList>
    </citation>
    <scope>NUCLEOTIDE SEQUENCE [LARGE SCALE GENOMIC DNA]</scope>
    <source>
        <strain evidence="4">Desulfoluna butyratoxydans MSL71</strain>
    </source>
</reference>
<dbReference type="GO" id="GO:0003796">
    <property type="term" value="F:lysozyme activity"/>
    <property type="evidence" value="ECO:0007669"/>
    <property type="project" value="InterPro"/>
</dbReference>
<gene>
    <name evidence="4" type="ORF">MSL71_30290</name>
</gene>